<dbReference type="InterPro" id="IPR029061">
    <property type="entry name" value="THDP-binding"/>
</dbReference>
<accession>A0A3P3VRD5</accession>
<gene>
    <name evidence="6" type="ORF">D0544_05385</name>
</gene>
<dbReference type="GO" id="GO:0003863">
    <property type="term" value="F:branched-chain 2-oxo acid dehydrogenase activity"/>
    <property type="evidence" value="ECO:0007669"/>
    <property type="project" value="UniProtKB-EC"/>
</dbReference>
<reference evidence="6 7" key="1">
    <citation type="submission" date="2018-08" db="EMBL/GenBank/DDBJ databases">
        <authorList>
            <person name="Khan S.A."/>
        </authorList>
    </citation>
    <scope>NUCLEOTIDE SEQUENCE [LARGE SCALE GENOMIC DNA]</scope>
    <source>
        <strain evidence="6 7">GTF-13</strain>
    </source>
</reference>
<dbReference type="PANTHER" id="PTHR43380:SF1">
    <property type="entry name" value="2-OXOISOVALERATE DEHYDROGENASE SUBUNIT ALPHA, MITOCHONDRIAL"/>
    <property type="match status" value="1"/>
</dbReference>
<keyword evidence="3 4" id="KW-0786">Thiamine pyrophosphate</keyword>
<feature type="domain" description="Dehydrogenase E1 component" evidence="5">
    <location>
        <begin position="54"/>
        <end position="348"/>
    </location>
</feature>
<dbReference type="GO" id="GO:0009083">
    <property type="term" value="P:branched-chain amino acid catabolic process"/>
    <property type="evidence" value="ECO:0007669"/>
    <property type="project" value="TreeGrafter"/>
</dbReference>
<evidence type="ECO:0000313" key="6">
    <source>
        <dbReference type="EMBL" id="RRJ84538.1"/>
    </source>
</evidence>
<comment type="cofactor">
    <cofactor evidence="1 4">
        <name>thiamine diphosphate</name>
        <dbReference type="ChEBI" id="CHEBI:58937"/>
    </cofactor>
</comment>
<dbReference type="Proteomes" id="UP000280792">
    <property type="component" value="Unassembled WGS sequence"/>
</dbReference>
<comment type="function">
    <text evidence="4">The branched-chain alpha-keto dehydrogenase complex catalyzes the overall conversion of alpha-keto acids to acyl-CoA and CO(2). It contains multiple copies of three enzymatic components: branched-chain alpha-keto acid decarboxylase (E1), lipoamide acyltransferase (E2) and lipoamide dehydrogenase (E3).</text>
</comment>
<dbReference type="FunFam" id="3.40.50.970:FF:000055">
    <property type="entry name" value="2-oxoisovalerate dehydrogenase subunit alpha"/>
    <property type="match status" value="1"/>
</dbReference>
<dbReference type="SUPFAM" id="SSF52518">
    <property type="entry name" value="Thiamin diphosphate-binding fold (THDP-binding)"/>
    <property type="match status" value="1"/>
</dbReference>
<dbReference type="EMBL" id="QWEZ01000001">
    <property type="protein sequence ID" value="RRJ84538.1"/>
    <property type="molecule type" value="Genomic_DNA"/>
</dbReference>
<evidence type="ECO:0000256" key="3">
    <source>
        <dbReference type="ARBA" id="ARBA00023052"/>
    </source>
</evidence>
<keyword evidence="2 4" id="KW-0560">Oxidoreductase</keyword>
<dbReference type="Pfam" id="PF00676">
    <property type="entry name" value="E1_dh"/>
    <property type="match status" value="1"/>
</dbReference>
<dbReference type="Gene3D" id="3.40.50.970">
    <property type="match status" value="1"/>
</dbReference>
<proteinExistence type="inferred from homology"/>
<dbReference type="RefSeq" id="WP_125014969.1">
    <property type="nucleotide sequence ID" value="NZ_QWEZ01000001.1"/>
</dbReference>
<sequence length="394" mass="44490">MSTFNPEQVVHRPEFIRGDELSIPTLCLVQQDGTPYDGAELPVLEQAKALRIYQAMVRTRVLDERMLAAQRQGRLSFYMQSTGEEATTVGFAAALEDDDMIMAQYREQGALVYRGFSLDEFMNQLFSNELDYGKGRQMPIHYGSAKLHYMTISSPLATQIPQATGYAYGQKLAGYKRCTVAVFGEGAASEGDFHAALNMAAVLKVPVIFLCRNNGYAISTPSSEQFAADGIAPRALGYRMHAIRVDGNDLLAVYGAMMEARKLAVERNEPVLVETMSYRLAAHSSSDDPSGYRSKKEEAKWREKDPLSRFRNWLVAQQWWSLEQDEKLFADEREQVLRTLKEAEHRPVCRLDELITDVYDEPTPQLKQQLEALKAHIRKYPDAYPKTAGRLDHG</sequence>
<keyword evidence="7" id="KW-1185">Reference proteome</keyword>
<reference evidence="6 7" key="2">
    <citation type="submission" date="2018-12" db="EMBL/GenBank/DDBJ databases">
        <title>Simiduia agarivorans gen. nov., sp. nov., a marine, agarolytic bacterium isolated from shallow coastal water from Keelung, Taiwan.</title>
        <authorList>
            <person name="Shieh W.Y."/>
        </authorList>
    </citation>
    <scope>NUCLEOTIDE SEQUENCE [LARGE SCALE GENOMIC DNA]</scope>
    <source>
        <strain evidence="6 7">GTF-13</strain>
    </source>
</reference>
<dbReference type="AlphaFoldDB" id="A0A3P3VRD5"/>
<evidence type="ECO:0000256" key="2">
    <source>
        <dbReference type="ARBA" id="ARBA00023002"/>
    </source>
</evidence>
<dbReference type="PANTHER" id="PTHR43380">
    <property type="entry name" value="2-OXOISOVALERATE DEHYDROGENASE SUBUNIT ALPHA, MITOCHONDRIAL"/>
    <property type="match status" value="1"/>
</dbReference>
<comment type="similarity">
    <text evidence="4">Belongs to the BCKDHA family.</text>
</comment>
<organism evidence="6 7">
    <name type="scientific">Aestuariirhabdus litorea</name>
    <dbReference type="NCBI Taxonomy" id="2528527"/>
    <lineage>
        <taxon>Bacteria</taxon>
        <taxon>Pseudomonadati</taxon>
        <taxon>Pseudomonadota</taxon>
        <taxon>Gammaproteobacteria</taxon>
        <taxon>Oceanospirillales</taxon>
        <taxon>Aestuariirhabdaceae</taxon>
        <taxon>Aestuariirhabdus</taxon>
    </lineage>
</organism>
<evidence type="ECO:0000256" key="1">
    <source>
        <dbReference type="ARBA" id="ARBA00001964"/>
    </source>
</evidence>
<dbReference type="InterPro" id="IPR050771">
    <property type="entry name" value="Alpha-ketoacid_DH_E1_comp"/>
</dbReference>
<comment type="catalytic activity">
    <reaction evidence="4">
        <text>N(6)-[(R)-lipoyl]-L-lysyl-[protein] + 3-methyl-2-oxobutanoate + H(+) = N(6)-[(R)-S(8)-2-methylpropanoyldihydrolipoyl]-L-lysyl-[protein] + CO2</text>
        <dbReference type="Rhea" id="RHEA:13457"/>
        <dbReference type="Rhea" id="RHEA-COMP:10474"/>
        <dbReference type="Rhea" id="RHEA-COMP:10497"/>
        <dbReference type="ChEBI" id="CHEBI:11851"/>
        <dbReference type="ChEBI" id="CHEBI:15378"/>
        <dbReference type="ChEBI" id="CHEBI:16526"/>
        <dbReference type="ChEBI" id="CHEBI:83099"/>
        <dbReference type="ChEBI" id="CHEBI:83142"/>
        <dbReference type="EC" id="1.2.4.4"/>
    </reaction>
</comment>
<evidence type="ECO:0000313" key="7">
    <source>
        <dbReference type="Proteomes" id="UP000280792"/>
    </source>
</evidence>
<evidence type="ECO:0000259" key="5">
    <source>
        <dbReference type="Pfam" id="PF00676"/>
    </source>
</evidence>
<protein>
    <recommendedName>
        <fullName evidence="4">2-oxoisovalerate dehydrogenase subunit alpha</fullName>
        <ecNumber evidence="4">1.2.4.4</ecNumber>
    </recommendedName>
    <alternativeName>
        <fullName evidence="4">Branched-chain alpha-keto acid dehydrogenase E1 component alpha chain</fullName>
    </alternativeName>
</protein>
<dbReference type="EC" id="1.2.4.4" evidence="4"/>
<evidence type="ECO:0000256" key="4">
    <source>
        <dbReference type="RuleBase" id="RU365014"/>
    </source>
</evidence>
<name>A0A3P3VRD5_9GAMM</name>
<dbReference type="CDD" id="cd02000">
    <property type="entry name" value="TPP_E1_PDC_ADC_BCADC"/>
    <property type="match status" value="1"/>
</dbReference>
<dbReference type="InterPro" id="IPR001017">
    <property type="entry name" value="DH_E1"/>
</dbReference>
<comment type="caution">
    <text evidence="6">The sequence shown here is derived from an EMBL/GenBank/DDBJ whole genome shotgun (WGS) entry which is preliminary data.</text>
</comment>